<reference evidence="1" key="1">
    <citation type="submission" date="2014-09" db="EMBL/GenBank/DDBJ databases">
        <authorList>
            <person name="Magalhaes I.L.F."/>
            <person name="Oliveira U."/>
            <person name="Santos F.R."/>
            <person name="Vidigal T.H.D.A."/>
            <person name="Brescovit A.D."/>
            <person name="Santos A.J."/>
        </authorList>
    </citation>
    <scope>NUCLEOTIDE SEQUENCE</scope>
    <source>
        <tissue evidence="1">Shoot tissue taken approximately 20 cm above the soil surface</tissue>
    </source>
</reference>
<organism evidence="1">
    <name type="scientific">Arundo donax</name>
    <name type="common">Giant reed</name>
    <name type="synonym">Donax arundinaceus</name>
    <dbReference type="NCBI Taxonomy" id="35708"/>
    <lineage>
        <taxon>Eukaryota</taxon>
        <taxon>Viridiplantae</taxon>
        <taxon>Streptophyta</taxon>
        <taxon>Embryophyta</taxon>
        <taxon>Tracheophyta</taxon>
        <taxon>Spermatophyta</taxon>
        <taxon>Magnoliopsida</taxon>
        <taxon>Liliopsida</taxon>
        <taxon>Poales</taxon>
        <taxon>Poaceae</taxon>
        <taxon>PACMAD clade</taxon>
        <taxon>Arundinoideae</taxon>
        <taxon>Arundineae</taxon>
        <taxon>Arundo</taxon>
    </lineage>
</organism>
<proteinExistence type="predicted"/>
<evidence type="ECO:0000313" key="1">
    <source>
        <dbReference type="EMBL" id="JAE04492.1"/>
    </source>
</evidence>
<dbReference type="AlphaFoldDB" id="A0A0A9EWM1"/>
<name>A0A0A9EWM1_ARUDO</name>
<protein>
    <submittedName>
        <fullName evidence="1">Uncharacterized protein</fullName>
    </submittedName>
</protein>
<accession>A0A0A9EWM1</accession>
<sequence>MELPHVVAEAPSLPGNLNQILLFGTCAKSLIMNARIKVLKLWLAAC</sequence>
<dbReference type="EMBL" id="GBRH01193404">
    <property type="protein sequence ID" value="JAE04492.1"/>
    <property type="molecule type" value="Transcribed_RNA"/>
</dbReference>
<reference evidence="1" key="2">
    <citation type="journal article" date="2015" name="Data Brief">
        <title>Shoot transcriptome of the giant reed, Arundo donax.</title>
        <authorList>
            <person name="Barrero R.A."/>
            <person name="Guerrero F.D."/>
            <person name="Moolhuijzen P."/>
            <person name="Goolsby J.A."/>
            <person name="Tidwell J."/>
            <person name="Bellgard S.E."/>
            <person name="Bellgard M.I."/>
        </authorList>
    </citation>
    <scope>NUCLEOTIDE SEQUENCE</scope>
    <source>
        <tissue evidence="1">Shoot tissue taken approximately 20 cm above the soil surface</tissue>
    </source>
</reference>